<dbReference type="OrthoDB" id="9762614at2"/>
<protein>
    <submittedName>
        <fullName evidence="5">DUF255 domain-containing protein</fullName>
    </submittedName>
</protein>
<evidence type="ECO:0000313" key="5">
    <source>
        <dbReference type="EMBL" id="RRD00371.1"/>
    </source>
</evidence>
<comment type="caution">
    <text evidence="5">The sequence shown here is derived from an EMBL/GenBank/DDBJ whole genome shotgun (WGS) entry which is preliminary data.</text>
</comment>
<feature type="chain" id="PRO_5018290795" evidence="2">
    <location>
        <begin position="41"/>
        <end position="815"/>
    </location>
</feature>
<dbReference type="InterPro" id="IPR036249">
    <property type="entry name" value="Thioredoxin-like_sf"/>
</dbReference>
<dbReference type="SUPFAM" id="SSF48208">
    <property type="entry name" value="Six-hairpin glycosidases"/>
    <property type="match status" value="1"/>
</dbReference>
<feature type="coiled-coil region" evidence="1">
    <location>
        <begin position="463"/>
        <end position="490"/>
    </location>
</feature>
<dbReference type="InterPro" id="IPR008928">
    <property type="entry name" value="6-hairpin_glycosidase_sf"/>
</dbReference>
<dbReference type="GO" id="GO:0005975">
    <property type="term" value="P:carbohydrate metabolic process"/>
    <property type="evidence" value="ECO:0007669"/>
    <property type="project" value="InterPro"/>
</dbReference>
<dbReference type="Pfam" id="PF03190">
    <property type="entry name" value="Thioredox_DsbH"/>
    <property type="match status" value="1"/>
</dbReference>
<feature type="domain" description="Spermatogenesis-associated protein 20-like TRX" evidence="3">
    <location>
        <begin position="96"/>
        <end position="251"/>
    </location>
</feature>
<evidence type="ECO:0000313" key="6">
    <source>
        <dbReference type="Proteomes" id="UP000267535"/>
    </source>
</evidence>
<dbReference type="Pfam" id="PF11412">
    <property type="entry name" value="DsbD_N"/>
    <property type="match status" value="1"/>
</dbReference>
<accession>A0A3P1ST97</accession>
<organism evidence="5 6">
    <name type="scientific">Amphritea balenae</name>
    <dbReference type="NCBI Taxonomy" id="452629"/>
    <lineage>
        <taxon>Bacteria</taxon>
        <taxon>Pseudomonadati</taxon>
        <taxon>Pseudomonadota</taxon>
        <taxon>Gammaproteobacteria</taxon>
        <taxon>Oceanospirillales</taxon>
        <taxon>Oceanospirillaceae</taxon>
        <taxon>Amphritea</taxon>
    </lineage>
</organism>
<keyword evidence="6" id="KW-1185">Reference proteome</keyword>
<feature type="signal peptide" evidence="2">
    <location>
        <begin position="1"/>
        <end position="40"/>
    </location>
</feature>
<sequence>MTLLSTTYHSTKAIQFKLKPACLFIFCALALSLLCNLAQAQETDTQPATTDFSPLSYIAPRSADLQSRLIRALQQKPDGYSPRTQHIDDEGNPLYTNRLILESSPYLIQHAHNPVDWHPWSKAALEKARRENKPVFLSIGYSTCHWCHVMERESFEETVIAEYLNRHFIAIKVDREEYPDIDQTYMMAAQLISQRGGWPLTAFITASGEPFFASTYYPPDQFLQLLQKVRQLWLDEQPELSLQAKRITTTIQHLMQGDTRNKRVGSSAIKQAQIQLLQQHDELSGGFGNAPKFPQESLQFLLIKLIDGEKTDILLDIFKTNLNAMQQGGIFDQVGGGFHRYATDPEWQIPHFEKMLYNQALLARIYLQGWRLTGEYSYRDTTEATLNYVLREMTGSNGLFYSATDADSNGEEGLFFVWQEQEIRQKLPPQDADLAISLYGVTTQGNFEQTNILHLPRSLDELAAELQRPLDNLRDQRNQINKQLLNLRQQRIPPGLDNKIISAWNSMMITAFAEAGKLLDREDYLTAAVRAAETMWLQCRNQDGGLQRICIKADNAAIGVQEDYAYFAQALITLYDISEDSRWLDRAILITREMNKRFWDQNNAGYFLSEQSLGLPLRPRSIQDGSIPSGNSIAHEVLHKLYTRTGREHYSELSEKLINQASGYLSQQPMGLGYLLGSMIEQRKGETGPLAYAARGNVSARGDLKEGKITIKLNVADGWHINSNQPLQPNLQPTSVTMDEKIQADIHFPEPLQRSLKFQATPLSLFEGENLIDITFDSLQLQATTIRIALQACNDKLCLPPEEVELSLRNAKNGY</sequence>
<dbReference type="Proteomes" id="UP000267535">
    <property type="component" value="Unassembled WGS sequence"/>
</dbReference>
<dbReference type="InterPro" id="IPR028250">
    <property type="entry name" value="DsbDN"/>
</dbReference>
<evidence type="ECO:0000259" key="3">
    <source>
        <dbReference type="Pfam" id="PF03190"/>
    </source>
</evidence>
<name>A0A3P1ST97_9GAMM</name>
<dbReference type="PANTHER" id="PTHR42899">
    <property type="entry name" value="SPERMATOGENESIS-ASSOCIATED PROTEIN 20"/>
    <property type="match status" value="1"/>
</dbReference>
<keyword evidence="2" id="KW-0732">Signal</keyword>
<dbReference type="PANTHER" id="PTHR42899:SF1">
    <property type="entry name" value="SPERMATOGENESIS-ASSOCIATED PROTEIN 20"/>
    <property type="match status" value="1"/>
</dbReference>
<proteinExistence type="predicted"/>
<dbReference type="Gene3D" id="3.40.30.10">
    <property type="entry name" value="Glutaredoxin"/>
    <property type="match status" value="1"/>
</dbReference>
<reference evidence="5 6" key="1">
    <citation type="submission" date="2018-11" db="EMBL/GenBank/DDBJ databases">
        <title>The draft genome sequence of Amphritea balenae JAMM 1525T.</title>
        <authorList>
            <person name="Fang Z."/>
            <person name="Zhang Y."/>
            <person name="Han X."/>
        </authorList>
    </citation>
    <scope>NUCLEOTIDE SEQUENCE [LARGE SCALE GENOMIC DNA]</scope>
    <source>
        <strain evidence="5 6">JAMM 1525</strain>
    </source>
</reference>
<dbReference type="PIRSF" id="PIRSF006402">
    <property type="entry name" value="UCP006402_thioredoxin"/>
    <property type="match status" value="1"/>
</dbReference>
<gene>
    <name evidence="5" type="ORF">EHS89_04550</name>
</gene>
<evidence type="ECO:0000259" key="4">
    <source>
        <dbReference type="Pfam" id="PF11412"/>
    </source>
</evidence>
<dbReference type="Gene3D" id="2.60.40.1250">
    <property type="entry name" value="Thiol:disulfide interchange protein DsbD, N-terminal domain"/>
    <property type="match status" value="1"/>
</dbReference>
<dbReference type="AlphaFoldDB" id="A0A3P1ST97"/>
<dbReference type="Gene3D" id="1.50.10.10">
    <property type="match status" value="1"/>
</dbReference>
<evidence type="ECO:0000256" key="2">
    <source>
        <dbReference type="SAM" id="SignalP"/>
    </source>
</evidence>
<dbReference type="SUPFAM" id="SSF52833">
    <property type="entry name" value="Thioredoxin-like"/>
    <property type="match status" value="1"/>
</dbReference>
<dbReference type="RefSeq" id="WP_124924951.1">
    <property type="nucleotide sequence ID" value="NZ_BMOH01000011.1"/>
</dbReference>
<dbReference type="CDD" id="cd02955">
    <property type="entry name" value="SSP411"/>
    <property type="match status" value="1"/>
</dbReference>
<dbReference type="InterPro" id="IPR024705">
    <property type="entry name" value="Ssp411"/>
</dbReference>
<dbReference type="EMBL" id="RQXV01000002">
    <property type="protein sequence ID" value="RRD00371.1"/>
    <property type="molecule type" value="Genomic_DNA"/>
</dbReference>
<keyword evidence="1" id="KW-0175">Coiled coil</keyword>
<dbReference type="InterPro" id="IPR012341">
    <property type="entry name" value="6hp_glycosidase-like_sf"/>
</dbReference>
<evidence type="ECO:0000256" key="1">
    <source>
        <dbReference type="SAM" id="Coils"/>
    </source>
</evidence>
<feature type="domain" description="Thiol:disulfide interchange protein DsbD N-terminal" evidence="4">
    <location>
        <begin position="700"/>
        <end position="804"/>
    </location>
</feature>
<dbReference type="InterPro" id="IPR036929">
    <property type="entry name" value="DsbDN_sf"/>
</dbReference>
<dbReference type="InterPro" id="IPR004879">
    <property type="entry name" value="Ssp411-like_TRX"/>
</dbReference>